<evidence type="ECO:0000313" key="2">
    <source>
        <dbReference type="EMBL" id="MDT0350090.1"/>
    </source>
</evidence>
<dbReference type="InterPro" id="IPR022183">
    <property type="entry name" value="DUF3710"/>
</dbReference>
<dbReference type="Pfam" id="PF12502">
    <property type="entry name" value="DUF3710"/>
    <property type="match status" value="1"/>
</dbReference>
<feature type="region of interest" description="Disordered" evidence="1">
    <location>
        <begin position="567"/>
        <end position="696"/>
    </location>
</feature>
<feature type="region of interest" description="Disordered" evidence="1">
    <location>
        <begin position="238"/>
        <end position="505"/>
    </location>
</feature>
<dbReference type="RefSeq" id="WP_311556116.1">
    <property type="nucleotide sequence ID" value="NZ_JAVREJ010000006.1"/>
</dbReference>
<reference evidence="3" key="1">
    <citation type="submission" date="2023-07" db="EMBL/GenBank/DDBJ databases">
        <title>30 novel species of actinomycetes from the DSMZ collection.</title>
        <authorList>
            <person name="Nouioui I."/>
        </authorList>
    </citation>
    <scope>NUCLEOTIDE SEQUENCE [LARGE SCALE GENOMIC DNA]</scope>
    <source>
        <strain evidence="3">DSM 45834</strain>
    </source>
</reference>
<evidence type="ECO:0000313" key="3">
    <source>
        <dbReference type="Proteomes" id="UP001183202"/>
    </source>
</evidence>
<feature type="compositionally biased region" description="Basic and acidic residues" evidence="1">
    <location>
        <begin position="240"/>
        <end position="264"/>
    </location>
</feature>
<gene>
    <name evidence="2" type="ORF">RM445_11200</name>
</gene>
<comment type="caution">
    <text evidence="2">The sequence shown here is derived from an EMBL/GenBank/DDBJ whole genome shotgun (WGS) entry which is preliminary data.</text>
</comment>
<accession>A0ABU2N820</accession>
<dbReference type="EMBL" id="JAVREJ010000006">
    <property type="protein sequence ID" value="MDT0350090.1"/>
    <property type="molecule type" value="Genomic_DNA"/>
</dbReference>
<feature type="compositionally biased region" description="Basic and acidic residues" evidence="1">
    <location>
        <begin position="642"/>
        <end position="658"/>
    </location>
</feature>
<feature type="compositionally biased region" description="Polar residues" evidence="1">
    <location>
        <begin position="486"/>
        <end position="500"/>
    </location>
</feature>
<keyword evidence="3" id="KW-1185">Reference proteome</keyword>
<feature type="compositionally biased region" description="Low complexity" evidence="1">
    <location>
        <begin position="288"/>
        <end position="304"/>
    </location>
</feature>
<protein>
    <submittedName>
        <fullName evidence="2">DUF3710 domain-containing protein</fullName>
    </submittedName>
</protein>
<name>A0ABU2N820_9PSEU</name>
<organism evidence="2 3">
    <name type="scientific">Pseudonocardia charpentierae</name>
    <dbReference type="NCBI Taxonomy" id="3075545"/>
    <lineage>
        <taxon>Bacteria</taxon>
        <taxon>Bacillati</taxon>
        <taxon>Actinomycetota</taxon>
        <taxon>Actinomycetes</taxon>
        <taxon>Pseudonocardiales</taxon>
        <taxon>Pseudonocardiaceae</taxon>
        <taxon>Pseudonocardia</taxon>
    </lineage>
</organism>
<sequence>MARRGRGSGSSRAKTATGGRGTATNGSVIDDVVEPGDEPGARTIGALALKRWVARGPGRGDAGDDTGDSLATFGPFDEGDLDREHAAAERVDFGAVRVPVPRGGEVSVEPEDGRLQAVHVMLPAGRLSVSALAAPRTEGLWPDLAAEIDESLREGGATVRSFTGEWGRELHARTGDASSLFVGVDGPRWMLYGVATGPTSSADELDVALRVMLRGTVVVRGRAPYPVRTVLPLTVPEQLPRPDRVPVPRMPADRVAGRASEPRRARPAPMADPPTTITPVADGVETVPYGIPRRAAGAGPGMDAPEGRGAGRPASPEAPGPAELSPAADDDTGAEPAVSRTASRGLFRRKPERPARPSNRPPQRRVADLIAEAERHRTAAEQPSSGTRRPGRAGEDDPGSALGRAPGRPEPGRPTPPEHRSPNGHEANGVRPGGYVPREPEYDQAGSLFGGSTAHDVPDRTTQFDASPLNEMLANGSPVEPPVNGSYANGSYADGSSANGSYVADFPADSHVESRADEAYGNGAYGSYRDEPAEPAWPSLGASGYVPPDDGWLLGYGSGSVAEPDLGVDDMPWAPAPTGFGGSHPSSALAADGSDDWTLPLPVIRAEPPVEPDPVRDPAGPPTRSGRRARRAAEEPVPGAHSSERPRYAGHRAPDPATDHAGWASRRNGSAHARHAEEWDDIVGPVDRGRHRRPEH</sequence>
<feature type="region of interest" description="Disordered" evidence="1">
    <location>
        <begin position="1"/>
        <end position="37"/>
    </location>
</feature>
<dbReference type="Proteomes" id="UP001183202">
    <property type="component" value="Unassembled WGS sequence"/>
</dbReference>
<evidence type="ECO:0000256" key="1">
    <source>
        <dbReference type="SAM" id="MobiDB-lite"/>
    </source>
</evidence>
<feature type="compositionally biased region" description="Low complexity" evidence="1">
    <location>
        <begin position="9"/>
        <end position="26"/>
    </location>
</feature>
<proteinExistence type="predicted"/>